<dbReference type="RefSeq" id="WP_416045677.1">
    <property type="nucleotide sequence ID" value="NZ_JYIK01000094.1"/>
</dbReference>
<dbReference type="GO" id="GO:1903457">
    <property type="term" value="P:lactate catabolic process"/>
    <property type="evidence" value="ECO:0007669"/>
    <property type="project" value="TreeGrafter"/>
</dbReference>
<comment type="caution">
    <text evidence="2">The sequence shown here is derived from an EMBL/GenBank/DDBJ whole genome shotgun (WGS) entry which is preliminary data.</text>
</comment>
<dbReference type="PANTHER" id="PTHR11748:SF119">
    <property type="entry name" value="D-2-HYDROXYGLUTARATE DEHYDROGENASE"/>
    <property type="match status" value="1"/>
</dbReference>
<gene>
    <name evidence="2" type="ORF">TR74_00400</name>
</gene>
<protein>
    <recommendedName>
        <fullName evidence="1">FAD-binding PCMH-type domain-containing protein</fullName>
    </recommendedName>
</protein>
<dbReference type="AlphaFoldDB" id="A0A132NLL6"/>
<dbReference type="PATRIC" id="fig|1469144.9.peg.5642"/>
<dbReference type="PANTHER" id="PTHR11748">
    <property type="entry name" value="D-LACTATE DEHYDROGENASE"/>
    <property type="match status" value="1"/>
</dbReference>
<feature type="domain" description="FAD-binding PCMH-type" evidence="1">
    <location>
        <begin position="46"/>
        <end position="139"/>
    </location>
</feature>
<dbReference type="GO" id="GO:0071949">
    <property type="term" value="F:FAD binding"/>
    <property type="evidence" value="ECO:0007669"/>
    <property type="project" value="InterPro"/>
</dbReference>
<dbReference type="EMBL" id="JYIK01000094">
    <property type="protein sequence ID" value="KWX10985.1"/>
    <property type="molecule type" value="Genomic_DNA"/>
</dbReference>
<dbReference type="PROSITE" id="PS51387">
    <property type="entry name" value="FAD_PCMH"/>
    <property type="match status" value="1"/>
</dbReference>
<evidence type="ECO:0000313" key="2">
    <source>
        <dbReference type="EMBL" id="KWX10985.1"/>
    </source>
</evidence>
<dbReference type="InterPro" id="IPR006094">
    <property type="entry name" value="Oxid_FAD_bind_N"/>
</dbReference>
<organism evidence="2 3">
    <name type="scientific">Carbonactinospora thermoautotrophica</name>
    <dbReference type="NCBI Taxonomy" id="1469144"/>
    <lineage>
        <taxon>Bacteria</taxon>
        <taxon>Bacillati</taxon>
        <taxon>Actinomycetota</taxon>
        <taxon>Actinomycetes</taxon>
        <taxon>Kitasatosporales</taxon>
        <taxon>Carbonactinosporaceae</taxon>
        <taxon>Carbonactinospora</taxon>
    </lineage>
</organism>
<reference evidence="3" key="1">
    <citation type="submission" date="2015-02" db="EMBL/GenBank/DDBJ databases">
        <title>Physiological reanalysis, assessment of diazotrophy, and genome sequences of multiple isolates of Streptomyces thermoautotrophicus.</title>
        <authorList>
            <person name="MacKellar D.C."/>
            <person name="Lieber L."/>
            <person name="Norman J."/>
            <person name="Bolger A."/>
            <person name="Tobin C."/>
            <person name="Murray J.W."/>
            <person name="Friesen M."/>
            <person name="Prell J."/>
        </authorList>
    </citation>
    <scope>NUCLEOTIDE SEQUENCE [LARGE SCALE GENOMIC DNA]</scope>
    <source>
        <strain evidence="3">UBT1</strain>
    </source>
</reference>
<accession>A0A132NLL6</accession>
<dbReference type="Gene3D" id="3.30.465.10">
    <property type="match status" value="1"/>
</dbReference>
<dbReference type="GO" id="GO:0008720">
    <property type="term" value="F:D-lactate dehydrogenase (NAD+) activity"/>
    <property type="evidence" value="ECO:0007669"/>
    <property type="project" value="TreeGrafter"/>
</dbReference>
<dbReference type="GO" id="GO:0004458">
    <property type="term" value="F:D-lactate dehydrogenase (cytochrome) activity"/>
    <property type="evidence" value="ECO:0007669"/>
    <property type="project" value="TreeGrafter"/>
</dbReference>
<dbReference type="InterPro" id="IPR016169">
    <property type="entry name" value="FAD-bd_PCMH_sub2"/>
</dbReference>
<dbReference type="Proteomes" id="UP000070598">
    <property type="component" value="Unassembled WGS sequence"/>
</dbReference>
<proteinExistence type="predicted"/>
<feature type="non-terminal residue" evidence="2">
    <location>
        <position position="139"/>
    </location>
</feature>
<dbReference type="Pfam" id="PF01565">
    <property type="entry name" value="FAD_binding_4"/>
    <property type="match status" value="1"/>
</dbReference>
<name>A0A132NLL6_9ACTN</name>
<evidence type="ECO:0000259" key="1">
    <source>
        <dbReference type="PROSITE" id="PS51387"/>
    </source>
</evidence>
<dbReference type="InterPro" id="IPR016166">
    <property type="entry name" value="FAD-bd_PCMH"/>
</dbReference>
<sequence>MVSLTPVNTSDVDVRGLERWLRETIAGTVGFDAGSRALYSMDASNYRRRPLGVVLPRDVDDVVATVAACREFGVPVVPRGGGTSIAGNATGEGVVIDTSRHLTRILQLDPDRRVARVQPGVVLDDLRAAAARYGLTFGP</sequence>
<dbReference type="SUPFAM" id="SSF56176">
    <property type="entry name" value="FAD-binding/transporter-associated domain-like"/>
    <property type="match status" value="1"/>
</dbReference>
<evidence type="ECO:0000313" key="3">
    <source>
        <dbReference type="Proteomes" id="UP000070598"/>
    </source>
</evidence>
<dbReference type="InterPro" id="IPR036318">
    <property type="entry name" value="FAD-bd_PCMH-like_sf"/>
</dbReference>